<keyword evidence="1" id="KW-0812">Transmembrane</keyword>
<dbReference type="EMBL" id="QNRT01000002">
    <property type="protein sequence ID" value="RBP51632.1"/>
    <property type="molecule type" value="Genomic_DNA"/>
</dbReference>
<keyword evidence="1" id="KW-0472">Membrane</keyword>
<sequence>MIVERVGMIADSIVRKITWFVVLGVFATLYLAWNLYSAESALWWNVLKCGVIALPALLWAFVWLVLSQLRDAPSQVAGLMDADNELMLNLKSVTVGESRGLRGLFSTLNALRKEDGLSAIFDTIGGVTLLANPFFALLALVMMAVLGLLILIAITLLVF</sequence>
<dbReference type="InParanoid" id="A0A395JLJ5"/>
<protein>
    <submittedName>
        <fullName evidence="2">Uncharacterized protein</fullName>
    </submittedName>
</protein>
<evidence type="ECO:0000256" key="1">
    <source>
        <dbReference type="SAM" id="Phobius"/>
    </source>
</evidence>
<evidence type="ECO:0000313" key="3">
    <source>
        <dbReference type="Proteomes" id="UP000253083"/>
    </source>
</evidence>
<dbReference type="Proteomes" id="UP000253083">
    <property type="component" value="Unassembled WGS sequence"/>
</dbReference>
<gene>
    <name evidence="2" type="ORF">DFR28_1021064</name>
</gene>
<proteinExistence type="predicted"/>
<comment type="caution">
    <text evidence="2">The sequence shown here is derived from an EMBL/GenBank/DDBJ whole genome shotgun (WGS) entry which is preliminary data.</text>
</comment>
<name>A0A395JLJ5_9GAMM</name>
<feature type="transmembrane region" description="Helical" evidence="1">
    <location>
        <begin position="17"/>
        <end position="36"/>
    </location>
</feature>
<reference evidence="2 3" key="1">
    <citation type="submission" date="2018-06" db="EMBL/GenBank/DDBJ databases">
        <title>Genomic Encyclopedia of Type Strains, Phase IV (KMG-IV): sequencing the most valuable type-strain genomes for metagenomic binning, comparative biology and taxonomic classification.</title>
        <authorList>
            <person name="Goeker M."/>
        </authorList>
    </citation>
    <scope>NUCLEOTIDE SEQUENCE [LARGE SCALE GENOMIC DNA]</scope>
    <source>
        <strain evidence="2 3">DSM 24032</strain>
    </source>
</reference>
<feature type="transmembrane region" description="Helical" evidence="1">
    <location>
        <begin position="134"/>
        <end position="158"/>
    </location>
</feature>
<evidence type="ECO:0000313" key="2">
    <source>
        <dbReference type="EMBL" id="RBP51632.1"/>
    </source>
</evidence>
<keyword evidence="1" id="KW-1133">Transmembrane helix</keyword>
<accession>A0A395JLJ5</accession>
<dbReference type="AlphaFoldDB" id="A0A395JLJ5"/>
<keyword evidence="3" id="KW-1185">Reference proteome</keyword>
<feature type="transmembrane region" description="Helical" evidence="1">
    <location>
        <begin position="42"/>
        <end position="66"/>
    </location>
</feature>
<organism evidence="2 3">
    <name type="scientific">Arenicella xantha</name>
    <dbReference type="NCBI Taxonomy" id="644221"/>
    <lineage>
        <taxon>Bacteria</taxon>
        <taxon>Pseudomonadati</taxon>
        <taxon>Pseudomonadota</taxon>
        <taxon>Gammaproteobacteria</taxon>
        <taxon>Arenicellales</taxon>
        <taxon>Arenicellaceae</taxon>
        <taxon>Arenicella</taxon>
    </lineage>
</organism>